<dbReference type="Proteomes" id="UP000663828">
    <property type="component" value="Unassembled WGS sequence"/>
</dbReference>
<dbReference type="Pfam" id="PF00415">
    <property type="entry name" value="RCC1"/>
    <property type="match status" value="1"/>
</dbReference>
<sequence>SGQLGLGPSVASAESFELIPGLPKRIQAIAAGEGHTAVLGPRGDIYVFGDGKHGKLGSTTYSNEFEPCIVDKFKLYNVLKVVCGGCQTIVLAKKKDHDQKKSSGSDEDFGNATLSVTQRPKSRARSVRSSKALTDRSLAVGDSMDATLTPARSAGASNHLRVESDDDKSDKELSASMKSATFNQTHTISNGKFLPTQSPSLNRTAGRSNDGELKPLRTGALDRTARLNKDADDLDRTTTRLAPLDKSPMRNTRFDRSSPQPLKKIPDSDEDKSSSDEKSKPVTKRSEQSSPPLKHEPKRTPAARQRDDSESDDHKPKSTTPRSKVAMSETLTRKTRPPSESEEEESEEEEEESENDRKRVSSRQPKQAPPPAVRRSSLPSARSGKANTSVRDGNQTIGSRPSDNARGSFRSQANKTLAKPTTSNANTSTPTKETPAAQQPGFFSRLFGSKPAPPPAQSTPSRTPAPAAPPASRACSVM</sequence>
<feature type="compositionally biased region" description="Basic and acidic residues" evidence="3">
    <location>
        <begin position="223"/>
        <end position="238"/>
    </location>
</feature>
<evidence type="ECO:0000256" key="2">
    <source>
        <dbReference type="PROSITE-ProRule" id="PRU00235"/>
    </source>
</evidence>
<feature type="non-terminal residue" evidence="4">
    <location>
        <position position="478"/>
    </location>
</feature>
<feature type="compositionally biased region" description="Acidic residues" evidence="3">
    <location>
        <begin position="340"/>
        <end position="354"/>
    </location>
</feature>
<evidence type="ECO:0000313" key="5">
    <source>
        <dbReference type="Proteomes" id="UP000663828"/>
    </source>
</evidence>
<dbReference type="InterPro" id="IPR051210">
    <property type="entry name" value="Ub_ligase/GEF_domain"/>
</dbReference>
<reference evidence="4" key="1">
    <citation type="submission" date="2021-02" db="EMBL/GenBank/DDBJ databases">
        <authorList>
            <person name="Nowell W R."/>
        </authorList>
    </citation>
    <scope>NUCLEOTIDE SEQUENCE</scope>
</reference>
<feature type="repeat" description="RCC1" evidence="2">
    <location>
        <begin position="43"/>
        <end position="94"/>
    </location>
</feature>
<feature type="compositionally biased region" description="Basic and acidic residues" evidence="3">
    <location>
        <begin position="160"/>
        <end position="173"/>
    </location>
</feature>
<dbReference type="AlphaFoldDB" id="A0A816B8V7"/>
<dbReference type="PROSITE" id="PS50012">
    <property type="entry name" value="RCC1_3"/>
    <property type="match status" value="2"/>
</dbReference>
<dbReference type="PANTHER" id="PTHR22870:SF440">
    <property type="entry name" value="RETINITIS PIGMENTOSA GTPASE REGULATOR B-RELATED"/>
    <property type="match status" value="1"/>
</dbReference>
<feature type="region of interest" description="Disordered" evidence="3">
    <location>
        <begin position="144"/>
        <end position="478"/>
    </location>
</feature>
<feature type="compositionally biased region" description="Low complexity" evidence="3">
    <location>
        <begin position="458"/>
        <end position="478"/>
    </location>
</feature>
<feature type="compositionally biased region" description="Basic and acidic residues" evidence="3">
    <location>
        <begin position="264"/>
        <end position="316"/>
    </location>
</feature>
<protein>
    <submittedName>
        <fullName evidence="4">Uncharacterized protein</fullName>
    </submittedName>
</protein>
<dbReference type="EMBL" id="CAJNOR010006839">
    <property type="protein sequence ID" value="CAF1604595.1"/>
    <property type="molecule type" value="Genomic_DNA"/>
</dbReference>
<evidence type="ECO:0000313" key="4">
    <source>
        <dbReference type="EMBL" id="CAF1604595.1"/>
    </source>
</evidence>
<evidence type="ECO:0000256" key="3">
    <source>
        <dbReference type="SAM" id="MobiDB-lite"/>
    </source>
</evidence>
<feature type="region of interest" description="Disordered" evidence="3">
    <location>
        <begin position="94"/>
        <end position="132"/>
    </location>
</feature>
<comment type="caution">
    <text evidence="4">The sequence shown here is derived from an EMBL/GenBank/DDBJ whole genome shotgun (WGS) entry which is preliminary data.</text>
</comment>
<name>A0A816B8V7_ADIRI</name>
<dbReference type="InterPro" id="IPR000408">
    <property type="entry name" value="Reg_chr_condens"/>
</dbReference>
<evidence type="ECO:0000256" key="1">
    <source>
        <dbReference type="ARBA" id="ARBA00022737"/>
    </source>
</evidence>
<dbReference type="Gene3D" id="2.130.10.30">
    <property type="entry name" value="Regulator of chromosome condensation 1/beta-lactamase-inhibitor protein II"/>
    <property type="match status" value="1"/>
</dbReference>
<feature type="compositionally biased region" description="Polar residues" evidence="3">
    <location>
        <begin position="176"/>
        <end position="207"/>
    </location>
</feature>
<feature type="compositionally biased region" description="Low complexity" evidence="3">
    <location>
        <begin position="418"/>
        <end position="432"/>
    </location>
</feature>
<keyword evidence="5" id="KW-1185">Reference proteome</keyword>
<feature type="compositionally biased region" description="Polar residues" evidence="3">
    <location>
        <begin position="377"/>
        <end position="402"/>
    </location>
</feature>
<accession>A0A816B8V7</accession>
<feature type="compositionally biased region" description="Basic and acidic residues" evidence="3">
    <location>
        <begin position="94"/>
        <end position="104"/>
    </location>
</feature>
<dbReference type="InterPro" id="IPR009091">
    <property type="entry name" value="RCC1/BLIP-II"/>
</dbReference>
<dbReference type="PANTHER" id="PTHR22870">
    <property type="entry name" value="REGULATOR OF CHROMOSOME CONDENSATION"/>
    <property type="match status" value="1"/>
</dbReference>
<keyword evidence="1" id="KW-0677">Repeat</keyword>
<organism evidence="4 5">
    <name type="scientific">Adineta ricciae</name>
    <name type="common">Rotifer</name>
    <dbReference type="NCBI Taxonomy" id="249248"/>
    <lineage>
        <taxon>Eukaryota</taxon>
        <taxon>Metazoa</taxon>
        <taxon>Spiralia</taxon>
        <taxon>Gnathifera</taxon>
        <taxon>Rotifera</taxon>
        <taxon>Eurotatoria</taxon>
        <taxon>Bdelloidea</taxon>
        <taxon>Adinetida</taxon>
        <taxon>Adinetidae</taxon>
        <taxon>Adineta</taxon>
    </lineage>
</organism>
<feature type="repeat" description="RCC1" evidence="2">
    <location>
        <begin position="1"/>
        <end position="42"/>
    </location>
</feature>
<dbReference type="PROSITE" id="PS00626">
    <property type="entry name" value="RCC1_2"/>
    <property type="match status" value="1"/>
</dbReference>
<dbReference type="SUPFAM" id="SSF50985">
    <property type="entry name" value="RCC1/BLIP-II"/>
    <property type="match status" value="1"/>
</dbReference>
<proteinExistence type="predicted"/>
<gene>
    <name evidence="4" type="ORF">XAT740_LOCUS48128</name>
</gene>